<dbReference type="PANTHER" id="PTHR32387">
    <property type="entry name" value="WU:FJ29H11"/>
    <property type="match status" value="1"/>
</dbReference>
<name>A0AAN9R4J4_CANGL</name>
<sequence length="382" mass="43484">MAVRLEPVWFYASCCYGHVTDHRVGVLVPANKELLEFLVIHAGASDIPRISAPDAGISGLDTPLAKENAFLLLDWIRQLKCRGKTLPEKFLKCITEGHWLKETERIQTTWNMNIGFKTLGESFLSDPVWGCILDVFNDFQVIDHEFYGDKIFDYTVEVDFEEAIKAFGGVFKQKASKASFSQHHVDVVHEYKEELKTMGVITEFKHGVNFVTTCLRFPSDPSSITPENASGYYSSVLILFKKTSQIIQKLVEDPHIKKTVKSLVESLTKLPNTAGSNLIVLLDKHDVFVADYLHLKNLSEQDRVFVWYPKPSLSSLPSLKMEAQKRHEAVQGLIDLTVHEMLEPVTFNEEAVDFLLESKDLQIFWEDEEFLHSAFPVDQVVM</sequence>
<evidence type="ECO:0000313" key="2">
    <source>
        <dbReference type="Proteomes" id="UP001367508"/>
    </source>
</evidence>
<reference evidence="1 2" key="1">
    <citation type="submission" date="2024-01" db="EMBL/GenBank/DDBJ databases">
        <title>The genomes of 5 underutilized Papilionoideae crops provide insights into root nodulation and disease resistanc.</title>
        <authorList>
            <person name="Jiang F."/>
        </authorList>
    </citation>
    <scope>NUCLEOTIDE SEQUENCE [LARGE SCALE GENOMIC DNA]</scope>
    <source>
        <strain evidence="1">LVBAO_FW01</strain>
        <tissue evidence="1">Leaves</tissue>
    </source>
</reference>
<dbReference type="AlphaFoldDB" id="A0AAN9R4J4"/>
<gene>
    <name evidence="1" type="ORF">VNO77_00624</name>
</gene>
<accession>A0AAN9R4J4</accession>
<keyword evidence="2" id="KW-1185">Reference proteome</keyword>
<organism evidence="1 2">
    <name type="scientific">Canavalia gladiata</name>
    <name type="common">Sword bean</name>
    <name type="synonym">Dolichos gladiatus</name>
    <dbReference type="NCBI Taxonomy" id="3824"/>
    <lineage>
        <taxon>Eukaryota</taxon>
        <taxon>Viridiplantae</taxon>
        <taxon>Streptophyta</taxon>
        <taxon>Embryophyta</taxon>
        <taxon>Tracheophyta</taxon>
        <taxon>Spermatophyta</taxon>
        <taxon>Magnoliopsida</taxon>
        <taxon>eudicotyledons</taxon>
        <taxon>Gunneridae</taxon>
        <taxon>Pentapetalae</taxon>
        <taxon>rosids</taxon>
        <taxon>fabids</taxon>
        <taxon>Fabales</taxon>
        <taxon>Fabaceae</taxon>
        <taxon>Papilionoideae</taxon>
        <taxon>50 kb inversion clade</taxon>
        <taxon>NPAAA clade</taxon>
        <taxon>indigoferoid/millettioid clade</taxon>
        <taxon>Phaseoleae</taxon>
        <taxon>Canavalia</taxon>
    </lineage>
</organism>
<dbReference type="PANTHER" id="PTHR32387:SF3">
    <property type="entry name" value="ATP_DNA BINDING PROTEIN"/>
    <property type="match status" value="1"/>
</dbReference>
<protein>
    <submittedName>
        <fullName evidence="1">Uncharacterized protein</fullName>
    </submittedName>
</protein>
<comment type="caution">
    <text evidence="1">The sequence shown here is derived from an EMBL/GenBank/DDBJ whole genome shotgun (WGS) entry which is preliminary data.</text>
</comment>
<dbReference type="Proteomes" id="UP001367508">
    <property type="component" value="Unassembled WGS sequence"/>
</dbReference>
<evidence type="ECO:0000313" key="1">
    <source>
        <dbReference type="EMBL" id="KAK7358686.1"/>
    </source>
</evidence>
<dbReference type="EMBL" id="JAYMYQ010000001">
    <property type="protein sequence ID" value="KAK7358686.1"/>
    <property type="molecule type" value="Genomic_DNA"/>
</dbReference>
<proteinExistence type="predicted"/>
<dbReference type="InterPro" id="IPR052957">
    <property type="entry name" value="Auxin_embryo_med"/>
</dbReference>